<accession>A0A3P3ZRF0</accession>
<name>A0A3P3ZRF0_9ZZZZ</name>
<protein>
    <submittedName>
        <fullName evidence="2">Uncharacterized protein</fullName>
    </submittedName>
</protein>
<dbReference type="EMBL" id="UOYP01000671">
    <property type="protein sequence ID" value="VAY89503.1"/>
    <property type="molecule type" value="Genomic_DNA"/>
</dbReference>
<gene>
    <name evidence="2" type="ORF">CARN8_7020010</name>
</gene>
<sequence length="58" mass="6474">MAFIVLCPPDLPHFTTDFQDYTTDRRPPAPHIITTRTSPGESYRSVRAKKTLLSGGRG</sequence>
<evidence type="ECO:0000313" key="2">
    <source>
        <dbReference type="EMBL" id="VAY89503.1"/>
    </source>
</evidence>
<dbReference type="AlphaFoldDB" id="A0A3P3ZRF0"/>
<reference evidence="2" key="1">
    <citation type="submission" date="2018-10" db="EMBL/GenBank/DDBJ databases">
        <authorList>
            <person name="Plewniak F."/>
        </authorList>
    </citation>
    <scope>NUCLEOTIDE SEQUENCE</scope>
</reference>
<proteinExistence type="predicted"/>
<evidence type="ECO:0000256" key="1">
    <source>
        <dbReference type="SAM" id="MobiDB-lite"/>
    </source>
</evidence>
<feature type="region of interest" description="Disordered" evidence="1">
    <location>
        <begin position="18"/>
        <end position="44"/>
    </location>
</feature>
<organism evidence="2">
    <name type="scientific">mine drainage metagenome</name>
    <dbReference type="NCBI Taxonomy" id="410659"/>
    <lineage>
        <taxon>unclassified sequences</taxon>
        <taxon>metagenomes</taxon>
        <taxon>ecological metagenomes</taxon>
    </lineage>
</organism>